<reference evidence="4 5" key="1">
    <citation type="submission" date="2018-03" db="EMBL/GenBank/DDBJ databases">
        <title>Phenotypic and genomic properties of Cyclonatronum proteinivorum gen. nov., sp. nov., a haloalkaliphilic bacteroidete from soda lakes possessing Na+-translocating rhodopsin.</title>
        <authorList>
            <person name="Toshchakov S.V."/>
            <person name="Korzhenkov A."/>
            <person name="Samarov N.I."/>
            <person name="Kublanov I.V."/>
            <person name="Muntyan M.S."/>
            <person name="Sorokin D.Y."/>
        </authorList>
    </citation>
    <scope>NUCLEOTIDE SEQUENCE [LARGE SCALE GENOMIC DNA]</scope>
    <source>
        <strain evidence="4 5">Omega</strain>
    </source>
</reference>
<dbReference type="InterPro" id="IPR003010">
    <property type="entry name" value="C-N_Hydrolase"/>
</dbReference>
<dbReference type="SUPFAM" id="SSF56317">
    <property type="entry name" value="Carbon-nitrogen hydrolase"/>
    <property type="match status" value="1"/>
</dbReference>
<dbReference type="KEGG" id="cprv:CYPRO_0589"/>
<dbReference type="RefSeq" id="WP_114983204.1">
    <property type="nucleotide sequence ID" value="NZ_CP027806.1"/>
</dbReference>
<dbReference type="Proteomes" id="UP000254808">
    <property type="component" value="Chromosome"/>
</dbReference>
<evidence type="ECO:0000259" key="3">
    <source>
        <dbReference type="PROSITE" id="PS50263"/>
    </source>
</evidence>
<dbReference type="AlphaFoldDB" id="A0A345UHC2"/>
<keyword evidence="5" id="KW-1185">Reference proteome</keyword>
<dbReference type="InterPro" id="IPR036526">
    <property type="entry name" value="C-N_Hydrolase_sf"/>
</dbReference>
<dbReference type="OrthoDB" id="9811121at2"/>
<dbReference type="EMBL" id="CP027806">
    <property type="protein sequence ID" value="AXI99873.1"/>
    <property type="molecule type" value="Genomic_DNA"/>
</dbReference>
<comment type="similarity">
    <text evidence="1">Belongs to the carbon-nitrogen hydrolase superfamily. NIT1/NIT2 family.</text>
</comment>
<evidence type="ECO:0000256" key="1">
    <source>
        <dbReference type="ARBA" id="ARBA00010613"/>
    </source>
</evidence>
<organism evidence="4 5">
    <name type="scientific">Cyclonatronum proteinivorum</name>
    <dbReference type="NCBI Taxonomy" id="1457365"/>
    <lineage>
        <taxon>Bacteria</taxon>
        <taxon>Pseudomonadati</taxon>
        <taxon>Balneolota</taxon>
        <taxon>Balneolia</taxon>
        <taxon>Balneolales</taxon>
        <taxon>Cyclonatronaceae</taxon>
        <taxon>Cyclonatronum</taxon>
    </lineage>
</organism>
<evidence type="ECO:0000313" key="4">
    <source>
        <dbReference type="EMBL" id="AXI99873.1"/>
    </source>
</evidence>
<evidence type="ECO:0000313" key="5">
    <source>
        <dbReference type="Proteomes" id="UP000254808"/>
    </source>
</evidence>
<dbReference type="PANTHER" id="PTHR23088:SF27">
    <property type="entry name" value="DEAMINATED GLUTATHIONE AMIDASE"/>
    <property type="match status" value="1"/>
</dbReference>
<keyword evidence="2 4" id="KW-0378">Hydrolase</keyword>
<dbReference type="InterPro" id="IPR045254">
    <property type="entry name" value="Nit1/2_C-N_Hydrolase"/>
</dbReference>
<evidence type="ECO:0000256" key="2">
    <source>
        <dbReference type="ARBA" id="ARBA00022801"/>
    </source>
</evidence>
<name>A0A345UHC2_9BACT</name>
<sequence length="293" mass="32200">MKIAALQMNSQPDLEHNLRQAFELVESAAGEGCSLIGLPENFAWLSDERLMTDQVREVSAAVLEQVPQWAKHFGVYVLAGGYPVPAGGDSGKVFNRAQLFGPEGQVLATYDKMHLFDVIVSEEEKYLESGYVQAGEAVPVTARIFDRFGKSSPETKNKAKIQQAQKKPESLTLGLSICYDLRFPELYRALTQAGAELLCVPSAFTQKTGEAHWHTLLRARAIENTAYVIAPAQTGLHGKKRQTYGHALITDPWGRVIAEAADGAKTAVIAEVEPQLLAEIRSKLPCLTHRRLT</sequence>
<dbReference type="PROSITE" id="PS50263">
    <property type="entry name" value="CN_HYDROLASE"/>
    <property type="match status" value="1"/>
</dbReference>
<proteinExistence type="inferred from homology"/>
<dbReference type="InterPro" id="IPR001110">
    <property type="entry name" value="UPF0012_CS"/>
</dbReference>
<dbReference type="Pfam" id="PF00795">
    <property type="entry name" value="CN_hydrolase"/>
    <property type="match status" value="1"/>
</dbReference>
<dbReference type="PANTHER" id="PTHR23088">
    <property type="entry name" value="NITRILASE-RELATED"/>
    <property type="match status" value="1"/>
</dbReference>
<dbReference type="PROSITE" id="PS01227">
    <property type="entry name" value="UPF0012"/>
    <property type="match status" value="1"/>
</dbReference>
<accession>A0A345UHC2</accession>
<dbReference type="CDD" id="cd07572">
    <property type="entry name" value="nit"/>
    <property type="match status" value="1"/>
</dbReference>
<dbReference type="Gene3D" id="3.60.110.10">
    <property type="entry name" value="Carbon-nitrogen hydrolase"/>
    <property type="match status" value="1"/>
</dbReference>
<gene>
    <name evidence="4" type="ORF">CYPRO_0589</name>
</gene>
<feature type="domain" description="CN hydrolase" evidence="3">
    <location>
        <begin position="1"/>
        <end position="274"/>
    </location>
</feature>
<dbReference type="GO" id="GO:0016811">
    <property type="term" value="F:hydrolase activity, acting on carbon-nitrogen (but not peptide) bonds, in linear amides"/>
    <property type="evidence" value="ECO:0007669"/>
    <property type="project" value="InterPro"/>
</dbReference>
<protein>
    <submittedName>
        <fullName evidence="4">Putative amidohydrolase</fullName>
    </submittedName>
</protein>